<name>A0A5M8Q8F1_9MICO</name>
<dbReference type="EMBL" id="VOIR01000017">
    <property type="protein sequence ID" value="KAA6430872.1"/>
    <property type="molecule type" value="Genomic_DNA"/>
</dbReference>
<organism evidence="1 2">
    <name type="scientific">Agrococcus sediminis</name>
    <dbReference type="NCBI Taxonomy" id="2599924"/>
    <lineage>
        <taxon>Bacteria</taxon>
        <taxon>Bacillati</taxon>
        <taxon>Actinomycetota</taxon>
        <taxon>Actinomycetes</taxon>
        <taxon>Micrococcales</taxon>
        <taxon>Microbacteriaceae</taxon>
        <taxon>Agrococcus</taxon>
    </lineage>
</organism>
<proteinExistence type="predicted"/>
<comment type="caution">
    <text evidence="1">The sequence shown here is derived from an EMBL/GenBank/DDBJ whole genome shotgun (WGS) entry which is preliminary data.</text>
</comment>
<dbReference type="RefSeq" id="WP_146357839.1">
    <property type="nucleotide sequence ID" value="NZ_VOIR01000017.1"/>
</dbReference>
<keyword evidence="2" id="KW-1185">Reference proteome</keyword>
<protein>
    <submittedName>
        <fullName evidence="1">Uncharacterized protein</fullName>
    </submittedName>
</protein>
<dbReference type="Proteomes" id="UP000323221">
    <property type="component" value="Unassembled WGS sequence"/>
</dbReference>
<dbReference type="OrthoDB" id="5037876at2"/>
<sequence length="247" mass="26480">MTVARGMWVWVREDAPPDPAEVAAIAERERVEEAFVSVPWSGPSADTHRIVAALRGRGVRVSALGGDPAWTTGGDAVAWMERATAAFLFEGVHLDIEPWGRRDWSGREAELLRGLERTVRDVAARTSLPVDVDLVPWLAEAHPRQFADIAQRADAVTLMAYRDRAADILSTSAAARSALGGLGRSYRIGVETGPIAEPEPTARQTFADDGRAVLERELAEVAAALAADARCTGVALHDLAGCRVLGP</sequence>
<gene>
    <name evidence="1" type="ORF">FQ330_11900</name>
</gene>
<evidence type="ECO:0000313" key="1">
    <source>
        <dbReference type="EMBL" id="KAA6430872.1"/>
    </source>
</evidence>
<evidence type="ECO:0000313" key="2">
    <source>
        <dbReference type="Proteomes" id="UP000323221"/>
    </source>
</evidence>
<reference evidence="1 2" key="1">
    <citation type="submission" date="2019-08" db="EMBL/GenBank/DDBJ databases">
        <title>Agrococcus lahaulensis sp. nov., isolated from a cold desert of the Indian Himalayas.</title>
        <authorList>
            <person name="Qu J.H."/>
        </authorList>
    </citation>
    <scope>NUCLEOTIDE SEQUENCE [LARGE SCALE GENOMIC DNA]</scope>
    <source>
        <strain evidence="1 2">NS18</strain>
    </source>
</reference>
<accession>A0A5M8Q8F1</accession>
<dbReference type="AlphaFoldDB" id="A0A5M8Q8F1"/>